<keyword evidence="2" id="KW-1133">Transmembrane helix</keyword>
<dbReference type="GO" id="GO:0006937">
    <property type="term" value="P:regulation of muscle contraction"/>
    <property type="evidence" value="ECO:0007669"/>
    <property type="project" value="TreeGrafter"/>
</dbReference>
<keyword evidence="2" id="KW-0472">Membrane</keyword>
<dbReference type="SUPFAM" id="SSF103473">
    <property type="entry name" value="MFS general substrate transporter"/>
    <property type="match status" value="1"/>
</dbReference>
<reference evidence="3" key="1">
    <citation type="submission" date="2023-03" db="EMBL/GenBank/DDBJ databases">
        <title>Chromosome-level genomes of two armyworms, Mythimna separata and Mythimna loreyi, provide insights into the biosynthesis and reception of sex pheromones.</title>
        <authorList>
            <person name="Zhao H."/>
        </authorList>
    </citation>
    <scope>NUCLEOTIDE SEQUENCE</scope>
    <source>
        <strain evidence="3">BeijingLab</strain>
        <tissue evidence="3">Pupa</tissue>
    </source>
</reference>
<feature type="transmembrane region" description="Helical" evidence="2">
    <location>
        <begin position="226"/>
        <end position="246"/>
    </location>
</feature>
<dbReference type="InterPro" id="IPR036259">
    <property type="entry name" value="MFS_trans_sf"/>
</dbReference>
<dbReference type="GO" id="GO:0015459">
    <property type="term" value="F:potassium channel regulator activity"/>
    <property type="evidence" value="ECO:0007669"/>
    <property type="project" value="TreeGrafter"/>
</dbReference>
<dbReference type="PANTHER" id="PTHR19444">
    <property type="entry name" value="UNC-93 RELATED"/>
    <property type="match status" value="1"/>
</dbReference>
<sequence>MGSLPDLTERSRPAPVRAAVRTVSDPHRNRTILTPIPVSTIYKKEWPWKKQKTPIRVAGSCIGPRRRDSAASSVGAASVRRLLARQPPKLPKPLVNRFTLLCISSGLCATALLPFTAFAGAEAGAMPLAIMHTAAAVVAPFSPLILQKTGTRLVIAMAHTLVCVLLTAHTVETPLPVLLALYGICGVTLSPMSLALSASATSLAQAAGDEARRKVALRRGLRALRAAQDLGLVCGSLLLGFALLIWSEEVSKPVTPVPTNVSVPRWPPPEEYFLEDDYEERICGAAGCPDMQTLSGTVLDADGRMLLVAMWAFLALLSVGIGVYGAPTAPAPPPDARSVFGDPRALLGMPMGLFIGLQQGFIYTSYIKWYGVCVDGWWCAWRSLCGTGVLQALAAGTLSMAAARGRRGALAAGGGAAHASLVLALLRWRAAKTDLALPALAAAAWGACAALWDVLQSGICIGGPGWRGAWSMILAARHSGLAMACIARQLLCVRTQLAVLAAALLAALVTHTMLELRLRRGDPPALCVRTQLAVLAAALLAVTHTMLKFKLRRATQLAALAPTTSDDVEHDVQHDVQHDVRHDVRHDVHHDVRHDVHPNDEPDLEVSCRIFVH</sequence>
<evidence type="ECO:0000256" key="1">
    <source>
        <dbReference type="ARBA" id="ARBA00009172"/>
    </source>
</evidence>
<feature type="transmembrane region" description="Helical" evidence="2">
    <location>
        <begin position="305"/>
        <end position="324"/>
    </location>
</feature>
<name>A0AAD8DN48_MYTSE</name>
<dbReference type="AlphaFoldDB" id="A0AAD8DN48"/>
<comment type="caution">
    <text evidence="3">The sequence shown here is derived from an EMBL/GenBank/DDBJ whole genome shotgun (WGS) entry which is preliminary data.</text>
</comment>
<feature type="transmembrane region" description="Helical" evidence="2">
    <location>
        <begin position="497"/>
        <end position="514"/>
    </location>
</feature>
<dbReference type="GO" id="GO:0055120">
    <property type="term" value="C:striated muscle dense body"/>
    <property type="evidence" value="ECO:0007669"/>
    <property type="project" value="TreeGrafter"/>
</dbReference>
<gene>
    <name evidence="3" type="ORF">PYW07_008722</name>
</gene>
<feature type="transmembrane region" description="Helical" evidence="2">
    <location>
        <begin position="345"/>
        <end position="369"/>
    </location>
</feature>
<organism evidence="3 4">
    <name type="scientific">Mythimna separata</name>
    <name type="common">Oriental armyworm</name>
    <name type="synonym">Pseudaletia separata</name>
    <dbReference type="NCBI Taxonomy" id="271217"/>
    <lineage>
        <taxon>Eukaryota</taxon>
        <taxon>Metazoa</taxon>
        <taxon>Ecdysozoa</taxon>
        <taxon>Arthropoda</taxon>
        <taxon>Hexapoda</taxon>
        <taxon>Insecta</taxon>
        <taxon>Pterygota</taxon>
        <taxon>Neoptera</taxon>
        <taxon>Endopterygota</taxon>
        <taxon>Lepidoptera</taxon>
        <taxon>Glossata</taxon>
        <taxon>Ditrysia</taxon>
        <taxon>Noctuoidea</taxon>
        <taxon>Noctuidae</taxon>
        <taxon>Noctuinae</taxon>
        <taxon>Hadenini</taxon>
        <taxon>Mythimna</taxon>
    </lineage>
</organism>
<dbReference type="PANTHER" id="PTHR19444:SF11">
    <property type="entry name" value="UNC93-LIKE PROTEIN"/>
    <property type="match status" value="1"/>
</dbReference>
<dbReference type="Proteomes" id="UP001231518">
    <property type="component" value="Chromosome 21"/>
</dbReference>
<protein>
    <submittedName>
        <fullName evidence="3">Uncharacterized protein</fullName>
    </submittedName>
</protein>
<feature type="transmembrane region" description="Helical" evidence="2">
    <location>
        <begin position="125"/>
        <end position="146"/>
    </location>
</feature>
<comment type="similarity">
    <text evidence="1">Belongs to the unc-93 family.</text>
</comment>
<dbReference type="EMBL" id="JARGEI010000022">
    <property type="protein sequence ID" value="KAJ8711480.1"/>
    <property type="molecule type" value="Genomic_DNA"/>
</dbReference>
<dbReference type="GO" id="GO:0043266">
    <property type="term" value="P:regulation of potassium ion transport"/>
    <property type="evidence" value="ECO:0007669"/>
    <property type="project" value="TreeGrafter"/>
</dbReference>
<keyword evidence="2" id="KW-0812">Transmembrane</keyword>
<feature type="transmembrane region" description="Helical" evidence="2">
    <location>
        <begin position="153"/>
        <end position="171"/>
    </location>
</feature>
<feature type="transmembrane region" description="Helical" evidence="2">
    <location>
        <begin position="526"/>
        <end position="547"/>
    </location>
</feature>
<proteinExistence type="inferred from homology"/>
<feature type="transmembrane region" description="Helical" evidence="2">
    <location>
        <begin position="409"/>
        <end position="429"/>
    </location>
</feature>
<feature type="transmembrane region" description="Helical" evidence="2">
    <location>
        <begin position="381"/>
        <end position="402"/>
    </location>
</feature>
<dbReference type="InterPro" id="IPR051951">
    <property type="entry name" value="UNC-93_regulatory"/>
</dbReference>
<feature type="transmembrane region" description="Helical" evidence="2">
    <location>
        <begin position="177"/>
        <end position="205"/>
    </location>
</feature>
<keyword evidence="4" id="KW-1185">Reference proteome</keyword>
<feature type="transmembrane region" description="Helical" evidence="2">
    <location>
        <begin position="435"/>
        <end position="455"/>
    </location>
</feature>
<evidence type="ECO:0000313" key="4">
    <source>
        <dbReference type="Proteomes" id="UP001231518"/>
    </source>
</evidence>
<feature type="transmembrane region" description="Helical" evidence="2">
    <location>
        <begin position="98"/>
        <end position="119"/>
    </location>
</feature>
<dbReference type="GO" id="GO:0005886">
    <property type="term" value="C:plasma membrane"/>
    <property type="evidence" value="ECO:0007669"/>
    <property type="project" value="TreeGrafter"/>
</dbReference>
<evidence type="ECO:0000256" key="2">
    <source>
        <dbReference type="SAM" id="Phobius"/>
    </source>
</evidence>
<evidence type="ECO:0000313" key="3">
    <source>
        <dbReference type="EMBL" id="KAJ8711480.1"/>
    </source>
</evidence>
<accession>A0AAD8DN48</accession>